<dbReference type="Proteomes" id="UP000665020">
    <property type="component" value="Chromosome"/>
</dbReference>
<dbReference type="AlphaFoldDB" id="A0A8A7KET3"/>
<evidence type="ECO:0000259" key="1">
    <source>
        <dbReference type="Pfam" id="PF01850"/>
    </source>
</evidence>
<dbReference type="PANTHER" id="PTHR42188">
    <property type="entry name" value="23S RRNA-SPECIFIC ENDONUCLEASE VAPC20"/>
    <property type="match status" value="1"/>
</dbReference>
<dbReference type="Pfam" id="PF01850">
    <property type="entry name" value="PIN"/>
    <property type="match status" value="1"/>
</dbReference>
<keyword evidence="3" id="KW-1185">Reference proteome</keyword>
<evidence type="ECO:0000313" key="3">
    <source>
        <dbReference type="Proteomes" id="UP000665020"/>
    </source>
</evidence>
<dbReference type="GO" id="GO:0016075">
    <property type="term" value="P:rRNA catabolic process"/>
    <property type="evidence" value="ECO:0007669"/>
    <property type="project" value="TreeGrafter"/>
</dbReference>
<accession>A0A8A7KET3</accession>
<reference evidence="2" key="1">
    <citation type="submission" date="2019-12" db="EMBL/GenBank/DDBJ databases">
        <authorList>
            <person name="zhang j."/>
            <person name="sun C.M."/>
        </authorList>
    </citation>
    <scope>NUCLEOTIDE SEQUENCE</scope>
    <source>
        <strain evidence="2">NS-1</strain>
    </source>
</reference>
<dbReference type="InterPro" id="IPR029060">
    <property type="entry name" value="PIN-like_dom_sf"/>
</dbReference>
<dbReference type="KEGG" id="ifn:GM661_18320"/>
<dbReference type="SUPFAM" id="SSF88723">
    <property type="entry name" value="PIN domain-like"/>
    <property type="match status" value="1"/>
</dbReference>
<evidence type="ECO:0000313" key="2">
    <source>
        <dbReference type="EMBL" id="QTL99770.1"/>
    </source>
</evidence>
<protein>
    <submittedName>
        <fullName evidence="2">PIN domain-containing protein</fullName>
    </submittedName>
</protein>
<proteinExistence type="predicted"/>
<dbReference type="PANTHER" id="PTHR42188:SF1">
    <property type="entry name" value="23S RRNA-SPECIFIC ENDONUCLEASE VAPC20"/>
    <property type="match status" value="1"/>
</dbReference>
<feature type="domain" description="PIN" evidence="1">
    <location>
        <begin position="21"/>
        <end position="149"/>
    </location>
</feature>
<dbReference type="InterPro" id="IPR002716">
    <property type="entry name" value="PIN_dom"/>
</dbReference>
<sequence length="170" mass="20096">MVLKTMMTIFTEERIMLNDKIFIDTGAWIACMNKSDIHHQSSVSYMMELRKKQTPLITSNYVIDETLTWFSYHNLHDIAVKVMGLWQEAEKNNSLKIYWVDKAISKEAWEIFYKFSEHRLSFTDCTSFAICKEIKVQKIFGFDSHFNILGFLLSPYQIQENQAKYDVLKP</sequence>
<dbReference type="EMBL" id="CP046640">
    <property type="protein sequence ID" value="QTL99770.1"/>
    <property type="molecule type" value="Genomic_DNA"/>
</dbReference>
<organism evidence="2 3">
    <name type="scientific">Iocasia fonsfrigidae</name>
    <dbReference type="NCBI Taxonomy" id="2682810"/>
    <lineage>
        <taxon>Bacteria</taxon>
        <taxon>Bacillati</taxon>
        <taxon>Bacillota</taxon>
        <taxon>Clostridia</taxon>
        <taxon>Halanaerobiales</taxon>
        <taxon>Halanaerobiaceae</taxon>
        <taxon>Iocasia</taxon>
    </lineage>
</organism>
<gene>
    <name evidence="2" type="ORF">GM661_18320</name>
</gene>
<dbReference type="GO" id="GO:0004521">
    <property type="term" value="F:RNA endonuclease activity"/>
    <property type="evidence" value="ECO:0007669"/>
    <property type="project" value="InterPro"/>
</dbReference>
<dbReference type="InterPro" id="IPR039018">
    <property type="entry name" value="VapC20-like"/>
</dbReference>
<dbReference type="Gene3D" id="3.40.50.1010">
    <property type="entry name" value="5'-nuclease"/>
    <property type="match status" value="1"/>
</dbReference>
<name>A0A8A7KET3_9FIRM</name>